<feature type="transmembrane region" description="Helical" evidence="1">
    <location>
        <begin position="62"/>
        <end position="81"/>
    </location>
</feature>
<keyword evidence="1" id="KW-1133">Transmembrane helix</keyword>
<organism evidence="3 4">
    <name type="scientific">Paractinoplanes atraurantiacus</name>
    <dbReference type="NCBI Taxonomy" id="1036182"/>
    <lineage>
        <taxon>Bacteria</taxon>
        <taxon>Bacillati</taxon>
        <taxon>Actinomycetota</taxon>
        <taxon>Actinomycetes</taxon>
        <taxon>Micromonosporales</taxon>
        <taxon>Micromonosporaceae</taxon>
        <taxon>Paractinoplanes</taxon>
    </lineage>
</organism>
<gene>
    <name evidence="3" type="ORF">SAMN05421748_103319</name>
</gene>
<dbReference type="GO" id="GO:0006508">
    <property type="term" value="P:proteolysis"/>
    <property type="evidence" value="ECO:0007669"/>
    <property type="project" value="UniProtKB-KW"/>
</dbReference>
<keyword evidence="3" id="KW-0378">Hydrolase</keyword>
<dbReference type="Pfam" id="PF02517">
    <property type="entry name" value="Rce1-like"/>
    <property type="match status" value="1"/>
</dbReference>
<dbReference type="OrthoDB" id="9805801at2"/>
<evidence type="ECO:0000313" key="3">
    <source>
        <dbReference type="EMBL" id="SNY29882.1"/>
    </source>
</evidence>
<keyword evidence="3" id="KW-0645">Protease</keyword>
<dbReference type="GO" id="GO:0004175">
    <property type="term" value="F:endopeptidase activity"/>
    <property type="evidence" value="ECO:0007669"/>
    <property type="project" value="UniProtKB-ARBA"/>
</dbReference>
<feature type="domain" description="CAAX prenyl protease 2/Lysostaphin resistance protein A-like" evidence="2">
    <location>
        <begin position="94"/>
        <end position="177"/>
    </location>
</feature>
<dbReference type="RefSeq" id="WP_097319582.1">
    <property type="nucleotide sequence ID" value="NZ_OBDY01000003.1"/>
</dbReference>
<dbReference type="Proteomes" id="UP000219612">
    <property type="component" value="Unassembled WGS sequence"/>
</dbReference>
<reference evidence="3 4" key="1">
    <citation type="submission" date="2017-09" db="EMBL/GenBank/DDBJ databases">
        <authorList>
            <person name="Ehlers B."/>
            <person name="Leendertz F.H."/>
        </authorList>
    </citation>
    <scope>NUCLEOTIDE SEQUENCE [LARGE SCALE GENOMIC DNA]</scope>
    <source>
        <strain evidence="3 4">CGMCC 4.6857</strain>
    </source>
</reference>
<feature type="transmembrane region" description="Helical" evidence="1">
    <location>
        <begin position="131"/>
        <end position="158"/>
    </location>
</feature>
<dbReference type="InterPro" id="IPR003675">
    <property type="entry name" value="Rce1/LyrA-like_dom"/>
</dbReference>
<dbReference type="AlphaFoldDB" id="A0A285H279"/>
<accession>A0A285H279</accession>
<feature type="transmembrane region" description="Helical" evidence="1">
    <location>
        <begin position="167"/>
        <end position="191"/>
    </location>
</feature>
<proteinExistence type="predicted"/>
<keyword evidence="1" id="KW-0812">Transmembrane</keyword>
<feature type="transmembrane region" description="Helical" evidence="1">
    <location>
        <begin position="9"/>
        <end position="42"/>
    </location>
</feature>
<sequence>MSRLAEHLLLFYGVAGLYIVLDVPGGPIPVLLVAAALVIVYMRRSSLPLLRASALPAALPGVVGLWAVVSVFALGAVALFDRDNLLILPREQPWLWLAICIGYPLLSVYPQELLYRGFLMHRYPYGAAASAVAFGFVHLLFGNVLAVVATLAGGWLFARRYQRTGSLLVVSIEHALYGITIFTIGLGRFFYHAS</sequence>
<feature type="transmembrane region" description="Helical" evidence="1">
    <location>
        <begin position="93"/>
        <end position="111"/>
    </location>
</feature>
<evidence type="ECO:0000313" key="4">
    <source>
        <dbReference type="Proteomes" id="UP000219612"/>
    </source>
</evidence>
<protein>
    <submittedName>
        <fullName evidence="3">CAAX protease self-immunity</fullName>
    </submittedName>
</protein>
<evidence type="ECO:0000256" key="1">
    <source>
        <dbReference type="SAM" id="Phobius"/>
    </source>
</evidence>
<dbReference type="GO" id="GO:0080120">
    <property type="term" value="P:CAAX-box protein maturation"/>
    <property type="evidence" value="ECO:0007669"/>
    <property type="project" value="UniProtKB-ARBA"/>
</dbReference>
<keyword evidence="1" id="KW-0472">Membrane</keyword>
<keyword evidence="4" id="KW-1185">Reference proteome</keyword>
<name>A0A285H279_9ACTN</name>
<dbReference type="EMBL" id="OBDY01000003">
    <property type="protein sequence ID" value="SNY29882.1"/>
    <property type="molecule type" value="Genomic_DNA"/>
</dbReference>
<evidence type="ECO:0000259" key="2">
    <source>
        <dbReference type="Pfam" id="PF02517"/>
    </source>
</evidence>